<evidence type="ECO:0000256" key="3">
    <source>
        <dbReference type="ARBA" id="ARBA00023027"/>
    </source>
</evidence>
<evidence type="ECO:0000256" key="5">
    <source>
        <dbReference type="HAMAP-Rule" id="MF_00299"/>
    </source>
</evidence>
<comment type="function">
    <text evidence="4 5">Removes the 2'-phosphate from RNA via an intermediate in which the phosphate is ADP-ribosylated by NAD followed by a presumed transesterification to release the RNA and generate ADP-ribose 1''-2''-cyclic phosphate (APPR&gt;P). May function as an ADP-ribosylase.</text>
</comment>
<dbReference type="AlphaFoldDB" id="A0A5C7FRR4"/>
<dbReference type="InterPro" id="IPR042081">
    <property type="entry name" value="RNA_2'-PTrans_C"/>
</dbReference>
<dbReference type="Proteomes" id="UP000321907">
    <property type="component" value="Unassembled WGS sequence"/>
</dbReference>
<accession>A0A5C7FRR4</accession>
<sequence>MNPKKIIRTSRKLSLVLRHKPETIGLELDAQGWADVKSLLHKMAGSGTELSLSDLEKVVEENDKKRFAFSEDGRKIRASQGHSIDIDLNLEPLTPPAKLFHGTAVTSVDSILKSGLEARSRQHVHLSLDLETATKVGARHGKPVVLTVDAGAMHAEGYKFYCSANNVWLTEEVPARFLSR</sequence>
<dbReference type="Pfam" id="PF01885">
    <property type="entry name" value="PTS_2-RNA"/>
    <property type="match status" value="1"/>
</dbReference>
<dbReference type="Gene3D" id="1.10.10.970">
    <property type="entry name" value="RNA 2'-phosphotransferase, Tpt1/KptA family, N-terminal domain"/>
    <property type="match status" value="1"/>
</dbReference>
<keyword evidence="3 5" id="KW-0520">NAD</keyword>
<dbReference type="PANTHER" id="PTHR12684">
    <property type="entry name" value="PUTATIVE PHOSPHOTRANSFERASE"/>
    <property type="match status" value="1"/>
</dbReference>
<dbReference type="InterPro" id="IPR042080">
    <property type="entry name" value="RNA_2'-PTrans_N"/>
</dbReference>
<comment type="caution">
    <text evidence="6">The sequence shown here is derived from an EMBL/GenBank/DDBJ whole genome shotgun (WGS) entry which is preliminary data.</text>
</comment>
<proteinExistence type="inferred from homology"/>
<dbReference type="PANTHER" id="PTHR12684:SF2">
    <property type="entry name" value="TRNA 2'-PHOSPHOTRANSFERASE 1"/>
    <property type="match status" value="1"/>
</dbReference>
<name>A0A5C7FRR4_9BACT</name>
<keyword evidence="2 5" id="KW-0808">Transferase</keyword>
<reference evidence="6 7" key="1">
    <citation type="submission" date="2019-08" db="EMBL/GenBank/DDBJ databases">
        <title>Lewinella sp. strain SSH13 Genome sequencing and assembly.</title>
        <authorList>
            <person name="Kim I."/>
        </authorList>
    </citation>
    <scope>NUCLEOTIDE SEQUENCE [LARGE SCALE GENOMIC DNA]</scope>
    <source>
        <strain evidence="6 7">SSH13</strain>
    </source>
</reference>
<dbReference type="SUPFAM" id="SSF56399">
    <property type="entry name" value="ADP-ribosylation"/>
    <property type="match status" value="1"/>
</dbReference>
<comment type="similarity">
    <text evidence="1 5">Belongs to the KptA/TPT1 family.</text>
</comment>
<dbReference type="RefSeq" id="WP_147931231.1">
    <property type="nucleotide sequence ID" value="NZ_VOXD01000019.1"/>
</dbReference>
<dbReference type="GO" id="GO:0006388">
    <property type="term" value="P:tRNA splicing, via endonucleolytic cleavage and ligation"/>
    <property type="evidence" value="ECO:0007669"/>
    <property type="project" value="UniProtKB-UniRule"/>
</dbReference>
<dbReference type="EMBL" id="VOXD01000019">
    <property type="protein sequence ID" value="TXF88814.1"/>
    <property type="molecule type" value="Genomic_DNA"/>
</dbReference>
<evidence type="ECO:0000313" key="7">
    <source>
        <dbReference type="Proteomes" id="UP000321907"/>
    </source>
</evidence>
<evidence type="ECO:0000313" key="6">
    <source>
        <dbReference type="EMBL" id="TXF88814.1"/>
    </source>
</evidence>
<dbReference type="EC" id="2.7.1.-" evidence="5"/>
<evidence type="ECO:0000256" key="1">
    <source>
        <dbReference type="ARBA" id="ARBA00009836"/>
    </source>
</evidence>
<protein>
    <recommendedName>
        <fullName evidence="5">Probable RNA 2'-phosphotransferase</fullName>
        <ecNumber evidence="5">2.7.1.-</ecNumber>
    </recommendedName>
</protein>
<evidence type="ECO:0000256" key="2">
    <source>
        <dbReference type="ARBA" id="ARBA00022679"/>
    </source>
</evidence>
<dbReference type="GO" id="GO:0000215">
    <property type="term" value="F:tRNA 2'-phosphotransferase activity"/>
    <property type="evidence" value="ECO:0007669"/>
    <property type="project" value="TreeGrafter"/>
</dbReference>
<organism evidence="6 7">
    <name type="scientific">Neolewinella aurantiaca</name>
    <dbReference type="NCBI Taxonomy" id="2602767"/>
    <lineage>
        <taxon>Bacteria</taxon>
        <taxon>Pseudomonadati</taxon>
        <taxon>Bacteroidota</taxon>
        <taxon>Saprospiria</taxon>
        <taxon>Saprospirales</taxon>
        <taxon>Lewinellaceae</taxon>
        <taxon>Neolewinella</taxon>
    </lineage>
</organism>
<dbReference type="HAMAP" id="MF_00299">
    <property type="entry name" value="KptA"/>
    <property type="match status" value="1"/>
</dbReference>
<gene>
    <name evidence="5" type="primary">kptA</name>
    <name evidence="6" type="ORF">FUA23_13270</name>
</gene>
<keyword evidence="7" id="KW-1185">Reference proteome</keyword>
<dbReference type="NCBIfam" id="NF002014">
    <property type="entry name" value="PRK00819.1-4"/>
    <property type="match status" value="1"/>
</dbReference>
<dbReference type="InterPro" id="IPR022928">
    <property type="entry name" value="RNA_2'-PTrans_KptA"/>
</dbReference>
<evidence type="ECO:0000256" key="4">
    <source>
        <dbReference type="ARBA" id="ARBA00025212"/>
    </source>
</evidence>
<dbReference type="GO" id="GO:0003950">
    <property type="term" value="F:NAD+ poly-ADP-ribosyltransferase activity"/>
    <property type="evidence" value="ECO:0007669"/>
    <property type="project" value="InterPro"/>
</dbReference>
<dbReference type="Gene3D" id="3.20.170.30">
    <property type="match status" value="1"/>
</dbReference>
<dbReference type="InterPro" id="IPR002745">
    <property type="entry name" value="Ptrans_KptA/Tpt1"/>
</dbReference>
<dbReference type="OrthoDB" id="4537997at2"/>